<name>J0ZTA4_9HYPH</name>
<dbReference type="Gene3D" id="1.20.200.10">
    <property type="entry name" value="Fumarase/aspartase (Central domain)"/>
    <property type="match status" value="1"/>
</dbReference>
<dbReference type="EMBL" id="AIMA01000003">
    <property type="protein sequence ID" value="EJF92023.1"/>
    <property type="molecule type" value="Genomic_DNA"/>
</dbReference>
<dbReference type="PATRIC" id="fig|1094557.3.peg.251"/>
<dbReference type="GO" id="GO:0042450">
    <property type="term" value="P:L-arginine biosynthetic process via ornithine"/>
    <property type="evidence" value="ECO:0007669"/>
    <property type="project" value="InterPro"/>
</dbReference>
<feature type="domain" description="Fumarate lyase N-terminal" evidence="2">
    <location>
        <begin position="4"/>
        <end position="42"/>
    </location>
</feature>
<comment type="caution">
    <text evidence="3">The sequence shown here is derived from an EMBL/GenBank/DDBJ whole genome shotgun (WGS) entry which is preliminary data.</text>
</comment>
<dbReference type="GO" id="GO:0005829">
    <property type="term" value="C:cytosol"/>
    <property type="evidence" value="ECO:0007669"/>
    <property type="project" value="TreeGrafter"/>
</dbReference>
<gene>
    <name evidence="3" type="ORF">ME3_00246</name>
</gene>
<dbReference type="InterPro" id="IPR022761">
    <property type="entry name" value="Fumarate_lyase_N"/>
</dbReference>
<dbReference type="GO" id="GO:0004056">
    <property type="term" value="F:argininosuccinate lyase activity"/>
    <property type="evidence" value="ECO:0007669"/>
    <property type="project" value="InterPro"/>
</dbReference>
<keyword evidence="1" id="KW-0456">Lyase</keyword>
<dbReference type="Proteomes" id="UP000009017">
    <property type="component" value="Unassembled WGS sequence"/>
</dbReference>
<dbReference type="InterPro" id="IPR008948">
    <property type="entry name" value="L-Aspartase-like"/>
</dbReference>
<dbReference type="InterPro" id="IPR009049">
    <property type="entry name" value="Argininosuccinate_lyase"/>
</dbReference>
<dbReference type="SUPFAM" id="SSF48557">
    <property type="entry name" value="L-aspartase-like"/>
    <property type="match status" value="1"/>
</dbReference>
<dbReference type="AlphaFoldDB" id="J0ZTA4"/>
<evidence type="ECO:0000259" key="2">
    <source>
        <dbReference type="Pfam" id="PF00206"/>
    </source>
</evidence>
<dbReference type="eggNOG" id="COG0165">
    <property type="taxonomic scope" value="Bacteria"/>
</dbReference>
<keyword evidence="4" id="KW-1185">Reference proteome</keyword>
<sequence>MLIQTEQYVDTFMPGFTHLQTAQPVMFGRDLSRMRDAFERMNESPLGADALARTGFPIDCFMTAQATGVS</sequence>
<reference evidence="3 4" key="1">
    <citation type="submission" date="2012-03" db="EMBL/GenBank/DDBJ databases">
        <title>The Genome Sequence of Bartonella melophagi K-2C.</title>
        <authorList>
            <consortium name="The Broad Institute Genome Sequencing Platform"/>
            <consortium name="The Broad Institute Genome Sequencing Center for Infectious Disease"/>
            <person name="Feldgarden M."/>
            <person name="Kirby J."/>
            <person name="Kosoy M."/>
            <person name="Birtles R."/>
            <person name="Probert W.S."/>
            <person name="Chiaraviglio L."/>
            <person name="Young S.K."/>
            <person name="Zeng Q."/>
            <person name="Gargeya S."/>
            <person name="Fitzgerald M."/>
            <person name="Haas B."/>
            <person name="Abouelleil A."/>
            <person name="Alvarado L."/>
            <person name="Arachchi H.M."/>
            <person name="Berlin A."/>
            <person name="Chapman S.B."/>
            <person name="Gearin G."/>
            <person name="Goldberg J."/>
            <person name="Griggs A."/>
            <person name="Gujja S."/>
            <person name="Hansen M."/>
            <person name="Heiman D."/>
            <person name="Howarth C."/>
            <person name="Larimer J."/>
            <person name="Lui A."/>
            <person name="MacDonald P.J.P."/>
            <person name="McCowen C."/>
            <person name="Montmayeur A."/>
            <person name="Murphy C."/>
            <person name="Neiman D."/>
            <person name="Pearson M."/>
            <person name="Priest M."/>
            <person name="Roberts A."/>
            <person name="Saif S."/>
            <person name="Shea T."/>
            <person name="Sisk P."/>
            <person name="Stolte C."/>
            <person name="Sykes S."/>
            <person name="Wortman J."/>
            <person name="Nusbaum C."/>
            <person name="Birren B."/>
        </authorList>
    </citation>
    <scope>NUCLEOTIDE SEQUENCE [LARGE SCALE GENOMIC DNA]</scope>
    <source>
        <strain evidence="3 4">K-2C</strain>
    </source>
</reference>
<evidence type="ECO:0000313" key="3">
    <source>
        <dbReference type="EMBL" id="EJF92023.1"/>
    </source>
</evidence>
<dbReference type="PANTHER" id="PTHR43814:SF1">
    <property type="entry name" value="ARGININOSUCCINATE LYASE"/>
    <property type="match status" value="1"/>
</dbReference>
<protein>
    <recommendedName>
        <fullName evidence="2">Fumarate lyase N-terminal domain-containing protein</fullName>
    </recommendedName>
</protein>
<dbReference type="Pfam" id="PF00206">
    <property type="entry name" value="Lyase_1"/>
    <property type="match status" value="1"/>
</dbReference>
<dbReference type="HOGENOM" id="CLU_2785504_0_0_5"/>
<dbReference type="PANTHER" id="PTHR43814">
    <property type="entry name" value="ARGININOSUCCINATE LYASE"/>
    <property type="match status" value="1"/>
</dbReference>
<organism evidence="3 4">
    <name type="scientific">Bartonella melophagi K-2C</name>
    <dbReference type="NCBI Taxonomy" id="1094557"/>
    <lineage>
        <taxon>Bacteria</taxon>
        <taxon>Pseudomonadati</taxon>
        <taxon>Pseudomonadota</taxon>
        <taxon>Alphaproteobacteria</taxon>
        <taxon>Hyphomicrobiales</taxon>
        <taxon>Bartonellaceae</taxon>
        <taxon>Bartonella</taxon>
    </lineage>
</organism>
<accession>J0ZTA4</accession>
<evidence type="ECO:0000313" key="4">
    <source>
        <dbReference type="Proteomes" id="UP000009017"/>
    </source>
</evidence>
<evidence type="ECO:0000256" key="1">
    <source>
        <dbReference type="ARBA" id="ARBA00023239"/>
    </source>
</evidence>
<proteinExistence type="predicted"/>